<dbReference type="RefSeq" id="WP_135656642.1">
    <property type="nucleotide sequence ID" value="NZ_JAJUFJ010000010.1"/>
</dbReference>
<proteinExistence type="inferred from homology"/>
<gene>
    <name evidence="2" type="ORF">CAGA_01080</name>
</gene>
<evidence type="ECO:0000313" key="2">
    <source>
        <dbReference type="EMBL" id="TGJ77714.1"/>
    </source>
</evidence>
<comment type="similarity">
    <text evidence="1">Belongs to the UPF0111 family.</text>
</comment>
<accession>A0A4Z0Y1Y2</accession>
<dbReference type="AlphaFoldDB" id="A0A4Z0Y1Y2"/>
<keyword evidence="3" id="KW-1185">Reference proteome</keyword>
<dbReference type="InterPro" id="IPR052912">
    <property type="entry name" value="UPF0111_domain"/>
</dbReference>
<organism evidence="2 3">
    <name type="scientific">Caproiciproducens galactitolivorans</name>
    <dbReference type="NCBI Taxonomy" id="642589"/>
    <lineage>
        <taxon>Bacteria</taxon>
        <taxon>Bacillati</taxon>
        <taxon>Bacillota</taxon>
        <taxon>Clostridia</taxon>
        <taxon>Eubacteriales</taxon>
        <taxon>Acutalibacteraceae</taxon>
        <taxon>Caproiciproducens</taxon>
    </lineage>
</organism>
<dbReference type="Pfam" id="PF01865">
    <property type="entry name" value="PhoU_div"/>
    <property type="match status" value="1"/>
</dbReference>
<dbReference type="EMBL" id="SRMQ01000001">
    <property type="protein sequence ID" value="TGJ77714.1"/>
    <property type="molecule type" value="Genomic_DNA"/>
</dbReference>
<reference evidence="2 3" key="1">
    <citation type="submission" date="2019-04" db="EMBL/GenBank/DDBJ databases">
        <authorList>
            <person name="Poehlein A."/>
            <person name="Bengelsdorf F.R."/>
            <person name="Duerre P."/>
            <person name="Daniel R."/>
        </authorList>
    </citation>
    <scope>NUCLEOTIDE SEQUENCE [LARGE SCALE GENOMIC DNA]</scope>
    <source>
        <strain evidence="2 3">BS-1</strain>
    </source>
</reference>
<dbReference type="Gene3D" id="1.20.58.220">
    <property type="entry name" value="Phosphate transport system protein phou homolog 2, domain 2"/>
    <property type="match status" value="1"/>
</dbReference>
<sequence length="210" mass="24134">MSSFFAKGPDYFELFKKGINISCKAAKVLQTSFTDGHIDRNEIAQLKEIEHEGDRHVHYCSNLIADSFITPLDRSDMMAMVRAIEAITDSIDDIGNQIYMMHITKASDFTVKMVDLIVNCCEGLQDLMNEFEQYKKNYKSIKEKTVYVNHLEEEGDAIFSEAMRALFDPENKMEMIDVIRLQNLYNTLEDALDYCEDVADIVEQIIISNT</sequence>
<name>A0A4Z0Y1Y2_9FIRM</name>
<evidence type="ECO:0000313" key="3">
    <source>
        <dbReference type="Proteomes" id="UP000297714"/>
    </source>
</evidence>
<dbReference type="InterPro" id="IPR038078">
    <property type="entry name" value="PhoU-like_sf"/>
</dbReference>
<dbReference type="SUPFAM" id="SSF109755">
    <property type="entry name" value="PhoU-like"/>
    <property type="match status" value="1"/>
</dbReference>
<dbReference type="PANTHER" id="PTHR37298:SF1">
    <property type="entry name" value="UPF0111 PROTEIN YKAA"/>
    <property type="match status" value="1"/>
</dbReference>
<dbReference type="OrthoDB" id="9797568at2"/>
<evidence type="ECO:0000256" key="1">
    <source>
        <dbReference type="ARBA" id="ARBA00008591"/>
    </source>
</evidence>
<dbReference type="Proteomes" id="UP000297714">
    <property type="component" value="Unassembled WGS sequence"/>
</dbReference>
<dbReference type="InterPro" id="IPR018445">
    <property type="entry name" value="Put_Phosphate_transp_reg"/>
</dbReference>
<comment type="caution">
    <text evidence="2">The sequence shown here is derived from an EMBL/GenBank/DDBJ whole genome shotgun (WGS) entry which is preliminary data.</text>
</comment>
<dbReference type="PANTHER" id="PTHR37298">
    <property type="entry name" value="UPF0111 PROTEIN YKAA"/>
    <property type="match status" value="1"/>
</dbReference>
<protein>
    <submittedName>
        <fullName evidence="2">Putative pit accessory protein</fullName>
    </submittedName>
</protein>